<dbReference type="HOGENOM" id="CLU_3276516_0_0_9"/>
<dbReference type="STRING" id="638302.HMPREF0908_0994"/>
<proteinExistence type="predicted"/>
<dbReference type="Proteomes" id="UP000005309">
    <property type="component" value="Unassembled WGS sequence"/>
</dbReference>
<dbReference type="EMBL" id="ACLA01000013">
    <property type="protein sequence ID" value="EEQ48712.1"/>
    <property type="molecule type" value="Genomic_DNA"/>
</dbReference>
<evidence type="ECO:0000313" key="1">
    <source>
        <dbReference type="EMBL" id="EEQ48712.1"/>
    </source>
</evidence>
<reference evidence="1 2" key="1">
    <citation type="submission" date="2009-04" db="EMBL/GenBank/DDBJ databases">
        <authorList>
            <person name="Qin X."/>
            <person name="Bachman B."/>
            <person name="Battles P."/>
            <person name="Bell A."/>
            <person name="Bess C."/>
            <person name="Bickham C."/>
            <person name="Chaboub L."/>
            <person name="Chen D."/>
            <person name="Coyle M."/>
            <person name="Deiros D.R."/>
            <person name="Dinh H."/>
            <person name="Forbes L."/>
            <person name="Fowler G."/>
            <person name="Francisco L."/>
            <person name="Fu Q."/>
            <person name="Gubbala S."/>
            <person name="Hale W."/>
            <person name="Han Y."/>
            <person name="Hemphill L."/>
            <person name="Highlander S.K."/>
            <person name="Hirani K."/>
            <person name="Hogues M."/>
            <person name="Jackson L."/>
            <person name="Jakkamsetti A."/>
            <person name="Javaid M."/>
            <person name="Jiang H."/>
            <person name="Korchina V."/>
            <person name="Kovar C."/>
            <person name="Lara F."/>
            <person name="Lee S."/>
            <person name="Mata R."/>
            <person name="Mathew T."/>
            <person name="Moen C."/>
            <person name="Morales K."/>
            <person name="Munidasa M."/>
            <person name="Nazareth L."/>
            <person name="Ngo R."/>
            <person name="Nguyen L."/>
            <person name="Okwuonu G."/>
            <person name="Ongeri F."/>
            <person name="Patil S."/>
            <person name="Petrosino J."/>
            <person name="Pham C."/>
            <person name="Pham P."/>
            <person name="Pu L.-L."/>
            <person name="Puazo M."/>
            <person name="Raj R."/>
            <person name="Reid J."/>
            <person name="Rouhana J."/>
            <person name="Saada N."/>
            <person name="Shang Y."/>
            <person name="Simmons D."/>
            <person name="Thornton R."/>
            <person name="Warren J."/>
            <person name="Weissenberger G."/>
            <person name="Zhang J."/>
            <person name="Zhang L."/>
            <person name="Zhou C."/>
            <person name="Zhu D."/>
            <person name="Muzny D."/>
            <person name="Worley K."/>
            <person name="Gibbs R."/>
        </authorList>
    </citation>
    <scope>NUCLEOTIDE SEQUENCE [LARGE SCALE GENOMIC DNA]</scope>
    <source>
        <strain evidence="1 2">ATCC 43531</strain>
    </source>
</reference>
<name>C4V3A0_9FIRM</name>
<keyword evidence="2" id="KW-1185">Reference proteome</keyword>
<dbReference type="AlphaFoldDB" id="C4V3A0"/>
<sequence length="41" mass="4440">MSSVDSLDVSATSSEAYAMEEYRQVSIVTAAAAYPVWRSLP</sequence>
<comment type="caution">
    <text evidence="1">The sequence shown here is derived from an EMBL/GenBank/DDBJ whole genome shotgun (WGS) entry which is preliminary data.</text>
</comment>
<accession>C4V3A0</accession>
<protein>
    <submittedName>
        <fullName evidence="1">Uncharacterized protein</fullName>
    </submittedName>
</protein>
<evidence type="ECO:0000313" key="2">
    <source>
        <dbReference type="Proteomes" id="UP000005309"/>
    </source>
</evidence>
<organism evidence="1 2">
    <name type="scientific">Selenomonas flueggei ATCC 43531</name>
    <dbReference type="NCBI Taxonomy" id="638302"/>
    <lineage>
        <taxon>Bacteria</taxon>
        <taxon>Bacillati</taxon>
        <taxon>Bacillota</taxon>
        <taxon>Negativicutes</taxon>
        <taxon>Selenomonadales</taxon>
        <taxon>Selenomonadaceae</taxon>
        <taxon>Selenomonas</taxon>
    </lineage>
</organism>
<gene>
    <name evidence="1" type="ORF">HMPREF0908_0994</name>
</gene>